<name>A0ABM0K729_APLCA</name>
<evidence type="ECO:0000313" key="2">
    <source>
        <dbReference type="Proteomes" id="UP000694888"/>
    </source>
</evidence>
<evidence type="ECO:0000313" key="3">
    <source>
        <dbReference type="RefSeq" id="XP_005110276.1"/>
    </source>
</evidence>
<feature type="signal peptide" evidence="1">
    <location>
        <begin position="1"/>
        <end position="23"/>
    </location>
</feature>
<keyword evidence="1" id="KW-0732">Signal</keyword>
<organism evidence="2 3">
    <name type="scientific">Aplysia californica</name>
    <name type="common">California sea hare</name>
    <dbReference type="NCBI Taxonomy" id="6500"/>
    <lineage>
        <taxon>Eukaryota</taxon>
        <taxon>Metazoa</taxon>
        <taxon>Spiralia</taxon>
        <taxon>Lophotrochozoa</taxon>
        <taxon>Mollusca</taxon>
        <taxon>Gastropoda</taxon>
        <taxon>Heterobranchia</taxon>
        <taxon>Euthyneura</taxon>
        <taxon>Tectipleura</taxon>
        <taxon>Aplysiida</taxon>
        <taxon>Aplysioidea</taxon>
        <taxon>Aplysiidae</taxon>
        <taxon>Aplysia</taxon>
    </lineage>
</organism>
<sequence>MGASAILFGGLLLTVLTLLVVDGRQMCWSCQFVFGGRGEECAEAPGNWTEGNPRTRCEGYCVTLATFIADTGELKYFYRGCVVDKAKRKQGCVRVGTTDDCYFICGDGDHYCNDKSLPTSPYVEEGSDGNGASGIFIFGLTHTVHLFLAVLATHSLIKLCYSRSVV</sequence>
<feature type="chain" id="PRO_5047354515" evidence="1">
    <location>
        <begin position="24"/>
        <end position="166"/>
    </location>
</feature>
<dbReference type="RefSeq" id="XP_005110276.1">
    <property type="nucleotide sequence ID" value="XM_005110219.2"/>
</dbReference>
<keyword evidence="2" id="KW-1185">Reference proteome</keyword>
<dbReference type="Proteomes" id="UP000694888">
    <property type="component" value="Unplaced"/>
</dbReference>
<accession>A0ABM0K729</accession>
<gene>
    <name evidence="3" type="primary">LOC101855983</name>
</gene>
<proteinExistence type="predicted"/>
<reference evidence="3" key="1">
    <citation type="submission" date="2025-08" db="UniProtKB">
        <authorList>
            <consortium name="RefSeq"/>
        </authorList>
    </citation>
    <scope>IDENTIFICATION</scope>
</reference>
<protein>
    <submittedName>
        <fullName evidence="3">Uncharacterized protein LOC101855983</fullName>
    </submittedName>
</protein>
<dbReference type="GeneID" id="101855983"/>
<evidence type="ECO:0000256" key="1">
    <source>
        <dbReference type="SAM" id="SignalP"/>
    </source>
</evidence>